<dbReference type="EMBL" id="CP034928">
    <property type="protein sequence ID" value="QAA77353.1"/>
    <property type="molecule type" value="Genomic_DNA"/>
</dbReference>
<dbReference type="Pfam" id="PF02591">
    <property type="entry name" value="Zn_ribbon_9"/>
    <property type="match status" value="1"/>
</dbReference>
<evidence type="ECO:0000313" key="4">
    <source>
        <dbReference type="Proteomes" id="UP000287233"/>
    </source>
</evidence>
<feature type="domain" description="C4-type zinc ribbon" evidence="2">
    <location>
        <begin position="198"/>
        <end position="230"/>
    </location>
</feature>
<dbReference type="KEGG" id="bih:BIP78_1589"/>
<sequence length="235" mass="26593">MTDALSRLLELAEADAYLRVLDGRLSDLEREEKHLHERLTLEDEEFKRRQETNRALRLSALAKTGEVDATDERIRSYQHKLDHDIIPYKEMEYLREQVALLRERLDELATEALQLMADADADDGALRVESDEHAVRRGRLEDELAAVADRRAATLAEREALRVRRQGLLQSVPAHLRGHYERLLAGGGSPVVPVVAGVCGGCHLRLAETTVEKVKAGREVVTCEHCSRFLYLRPA</sequence>
<feature type="coiled-coil region" evidence="1">
    <location>
        <begin position="11"/>
        <end position="45"/>
    </location>
</feature>
<accession>A0A410FWF6</accession>
<dbReference type="Proteomes" id="UP000287233">
    <property type="component" value="Chromosome"/>
</dbReference>
<protein>
    <recommendedName>
        <fullName evidence="2">C4-type zinc ribbon domain-containing protein</fullName>
    </recommendedName>
</protein>
<proteinExistence type="predicted"/>
<reference evidence="4" key="1">
    <citation type="submission" date="2018-12" db="EMBL/GenBank/DDBJ databases">
        <title>Complete genome sequence of an uncultured bacterium of the candidate phylum Bipolaricaulota.</title>
        <authorList>
            <person name="Kadnikov V.V."/>
            <person name="Mardanov A.V."/>
            <person name="Beletsky A.V."/>
            <person name="Frank Y.A."/>
            <person name="Karnachuk O.V."/>
            <person name="Ravin N.V."/>
        </authorList>
    </citation>
    <scope>NUCLEOTIDE SEQUENCE [LARGE SCALE GENOMIC DNA]</scope>
</reference>
<name>A0A410FWF6_BIPS1</name>
<evidence type="ECO:0000313" key="3">
    <source>
        <dbReference type="EMBL" id="QAA77353.1"/>
    </source>
</evidence>
<gene>
    <name evidence="3" type="ORF">BIP78_1589</name>
</gene>
<evidence type="ECO:0000256" key="1">
    <source>
        <dbReference type="SAM" id="Coils"/>
    </source>
</evidence>
<keyword evidence="1" id="KW-0175">Coiled coil</keyword>
<dbReference type="Gene3D" id="1.10.287.1490">
    <property type="match status" value="1"/>
</dbReference>
<organism evidence="3 4">
    <name type="scientific">Bipolaricaulis sibiricus</name>
    <dbReference type="NCBI Taxonomy" id="2501609"/>
    <lineage>
        <taxon>Bacteria</taxon>
        <taxon>Candidatus Bipolaricaulota</taxon>
        <taxon>Candidatus Bipolaricaulia</taxon>
        <taxon>Candidatus Bipolaricaulales</taxon>
        <taxon>Candidatus Bipolaricaulaceae</taxon>
        <taxon>Candidatus Bipolaricaulis</taxon>
    </lineage>
</organism>
<evidence type="ECO:0000259" key="2">
    <source>
        <dbReference type="Pfam" id="PF02591"/>
    </source>
</evidence>
<dbReference type="AlphaFoldDB" id="A0A410FWF6"/>
<dbReference type="InterPro" id="IPR003743">
    <property type="entry name" value="Zf-RING_7"/>
</dbReference>
<feature type="coiled-coil region" evidence="1">
    <location>
        <begin position="91"/>
        <end position="118"/>
    </location>
</feature>